<accession>A0ABD2CXM5</accession>
<organism evidence="2 3">
    <name type="scientific">Vespula maculifrons</name>
    <name type="common">Eastern yellow jacket</name>
    <name type="synonym">Wasp</name>
    <dbReference type="NCBI Taxonomy" id="7453"/>
    <lineage>
        <taxon>Eukaryota</taxon>
        <taxon>Metazoa</taxon>
        <taxon>Ecdysozoa</taxon>
        <taxon>Arthropoda</taxon>
        <taxon>Hexapoda</taxon>
        <taxon>Insecta</taxon>
        <taxon>Pterygota</taxon>
        <taxon>Neoptera</taxon>
        <taxon>Endopterygota</taxon>
        <taxon>Hymenoptera</taxon>
        <taxon>Apocrita</taxon>
        <taxon>Aculeata</taxon>
        <taxon>Vespoidea</taxon>
        <taxon>Vespidae</taxon>
        <taxon>Vespinae</taxon>
        <taxon>Vespula</taxon>
    </lineage>
</organism>
<dbReference type="AlphaFoldDB" id="A0ABD2CXM5"/>
<keyword evidence="3" id="KW-1185">Reference proteome</keyword>
<protein>
    <submittedName>
        <fullName evidence="2">Uncharacterized protein</fullName>
    </submittedName>
</protein>
<comment type="caution">
    <text evidence="2">The sequence shown here is derived from an EMBL/GenBank/DDBJ whole genome shotgun (WGS) entry which is preliminary data.</text>
</comment>
<reference evidence="2 3" key="1">
    <citation type="journal article" date="2024" name="Ann. Entomol. Soc. Am.">
        <title>Genomic analyses of the southern and eastern yellowjacket wasps (Hymenoptera: Vespidae) reveal evolutionary signatures of social life.</title>
        <authorList>
            <person name="Catto M.A."/>
            <person name="Caine P.B."/>
            <person name="Orr S.E."/>
            <person name="Hunt B.G."/>
            <person name="Goodisman M.A.D."/>
        </authorList>
    </citation>
    <scope>NUCLEOTIDE SEQUENCE [LARGE SCALE GENOMIC DNA]</scope>
    <source>
        <strain evidence="2">232</strain>
        <tissue evidence="2">Head and thorax</tissue>
    </source>
</reference>
<sequence length="423" mass="46047">MLENRVGVCTQGYVAGRLGGWLDGGDSGGGSGDGGGGGRRSRRVVVGRIKGRCSFELRGTTTGLRARVKGNRVCAGSQPVVGSRGGYERKHRALLLETEKRRGTSGPAFTIIVFISLTNESKRTSSVQDTFIRWFTVSTVDGQQVEYTWLYDILVTTAVAAVALAATEAGAGAGAEAGAEATARATATATVTATATLVLRPNLRPFSIETSNVGAWNHDWNGLPAKQGAPWPRCFGLYRTCPIAAAITSIREQQQHQQHPHYHHHYQQQRYTSASTREPEEHWQQPSRKLKARLLVYPRNIRITGQSCIMAGTESGAGWKLRSLWCQQQRRQPHDSPVQVISYVAVSSVPWQCQPGLNLSIYGNTGVLPRGTRRLAGTSTTITTTTTITTSMRTRTRMTIITTTTTTTTTNNNDNNNNNNNNC</sequence>
<evidence type="ECO:0000313" key="3">
    <source>
        <dbReference type="Proteomes" id="UP001607303"/>
    </source>
</evidence>
<evidence type="ECO:0000256" key="1">
    <source>
        <dbReference type="SAM" id="MobiDB-lite"/>
    </source>
</evidence>
<gene>
    <name evidence="2" type="ORF">V1477_001928</name>
</gene>
<proteinExistence type="predicted"/>
<dbReference type="Proteomes" id="UP001607303">
    <property type="component" value="Unassembled WGS sequence"/>
</dbReference>
<dbReference type="EMBL" id="JAYRBN010000026">
    <property type="protein sequence ID" value="KAL2749857.1"/>
    <property type="molecule type" value="Genomic_DNA"/>
</dbReference>
<feature type="compositionally biased region" description="Basic residues" evidence="1">
    <location>
        <begin position="258"/>
        <end position="267"/>
    </location>
</feature>
<feature type="region of interest" description="Disordered" evidence="1">
    <location>
        <begin position="255"/>
        <end position="285"/>
    </location>
</feature>
<name>A0ABD2CXM5_VESMC</name>
<evidence type="ECO:0000313" key="2">
    <source>
        <dbReference type="EMBL" id="KAL2749857.1"/>
    </source>
</evidence>